<dbReference type="InterPro" id="IPR006108">
    <property type="entry name" value="3HC_DH_C"/>
</dbReference>
<evidence type="ECO:0000313" key="5">
    <source>
        <dbReference type="EMBL" id="PTR17937.1"/>
    </source>
</evidence>
<dbReference type="InterPro" id="IPR013328">
    <property type="entry name" value="6PGD_dom2"/>
</dbReference>
<reference evidence="5 6" key="1">
    <citation type="submission" date="2018-04" db="EMBL/GenBank/DDBJ databases">
        <title>Genomic Encyclopedia of Type Strains, Phase III (KMG-III): the genomes of soil and plant-associated and newly described type strains.</title>
        <authorList>
            <person name="Whitman W."/>
        </authorList>
    </citation>
    <scope>NUCLEOTIDE SEQUENCE [LARGE SCALE GENOMIC DNA]</scope>
    <source>
        <strain evidence="5 6">KA25</strain>
    </source>
</reference>
<dbReference type="Pfam" id="PF02737">
    <property type="entry name" value="3HCDH_N"/>
    <property type="match status" value="1"/>
</dbReference>
<dbReference type="InterPro" id="IPR008927">
    <property type="entry name" value="6-PGluconate_DH-like_C_sf"/>
</dbReference>
<dbReference type="Proteomes" id="UP000244060">
    <property type="component" value="Unassembled WGS sequence"/>
</dbReference>
<dbReference type="AlphaFoldDB" id="A0A2T5K689"/>
<dbReference type="GO" id="GO:0050104">
    <property type="term" value="F:L-gulonate 3-dehydrogenase activity"/>
    <property type="evidence" value="ECO:0007669"/>
    <property type="project" value="TreeGrafter"/>
</dbReference>
<evidence type="ECO:0000259" key="4">
    <source>
        <dbReference type="Pfam" id="PF02737"/>
    </source>
</evidence>
<dbReference type="EMBL" id="QAOT01000010">
    <property type="protein sequence ID" value="PTR17937.1"/>
    <property type="molecule type" value="Genomic_DNA"/>
</dbReference>
<dbReference type="Gene3D" id="3.40.50.720">
    <property type="entry name" value="NAD(P)-binding Rossmann-like Domain"/>
    <property type="match status" value="1"/>
</dbReference>
<feature type="domain" description="3-hydroxyacyl-CoA dehydrogenase NAD binding" evidence="4">
    <location>
        <begin position="4"/>
        <end position="180"/>
    </location>
</feature>
<dbReference type="RefSeq" id="WP_108221152.1">
    <property type="nucleotide sequence ID" value="NZ_CP090022.1"/>
</dbReference>
<protein>
    <submittedName>
        <fullName evidence="5">3-hydroxyacyl-CoA dehydrogenase</fullName>
    </submittedName>
</protein>
<dbReference type="GO" id="GO:0070403">
    <property type="term" value="F:NAD+ binding"/>
    <property type="evidence" value="ECO:0007669"/>
    <property type="project" value="InterPro"/>
</dbReference>
<dbReference type="SUPFAM" id="SSF48179">
    <property type="entry name" value="6-phosphogluconate dehydrogenase C-terminal domain-like"/>
    <property type="match status" value="1"/>
</dbReference>
<dbReference type="SUPFAM" id="SSF51735">
    <property type="entry name" value="NAD(P)-binding Rossmann-fold domains"/>
    <property type="match status" value="1"/>
</dbReference>
<evidence type="ECO:0000256" key="2">
    <source>
        <dbReference type="ARBA" id="ARBA00023002"/>
    </source>
</evidence>
<accession>A0A2T5K689</accession>
<keyword evidence="6" id="KW-1185">Reference proteome</keyword>
<evidence type="ECO:0000256" key="1">
    <source>
        <dbReference type="ARBA" id="ARBA00009463"/>
    </source>
</evidence>
<dbReference type="InterPro" id="IPR036291">
    <property type="entry name" value="NAD(P)-bd_dom_sf"/>
</dbReference>
<dbReference type="Gene3D" id="1.10.1040.10">
    <property type="entry name" value="N-(1-d-carboxylethyl)-l-norvaline Dehydrogenase, domain 2"/>
    <property type="match status" value="1"/>
</dbReference>
<dbReference type="PANTHER" id="PTHR48075">
    <property type="entry name" value="3-HYDROXYACYL-COA DEHYDROGENASE FAMILY PROTEIN"/>
    <property type="match status" value="1"/>
</dbReference>
<dbReference type="OrthoDB" id="9803287at2"/>
<comment type="caution">
    <text evidence="5">The sequence shown here is derived from an EMBL/GenBank/DDBJ whole genome shotgun (WGS) entry which is preliminary data.</text>
</comment>
<dbReference type="Pfam" id="PF00725">
    <property type="entry name" value="3HCDH"/>
    <property type="match status" value="1"/>
</dbReference>
<name>A0A2T5K689_9RHOB</name>
<keyword evidence="2" id="KW-0560">Oxidoreductase</keyword>
<evidence type="ECO:0000259" key="3">
    <source>
        <dbReference type="Pfam" id="PF00725"/>
    </source>
</evidence>
<dbReference type="PANTHER" id="PTHR48075:SF1">
    <property type="entry name" value="LAMBDA-CRYSTALLIN HOMOLOG"/>
    <property type="match status" value="1"/>
</dbReference>
<comment type="similarity">
    <text evidence="1">Belongs to the 3-hydroxyacyl-CoA dehydrogenase family.</text>
</comment>
<feature type="domain" description="3-hydroxyacyl-CoA dehydrogenase C-terminal" evidence="3">
    <location>
        <begin position="185"/>
        <end position="250"/>
    </location>
</feature>
<organism evidence="5 6">
    <name type="scientific">Cereibacter azotoformans</name>
    <dbReference type="NCBI Taxonomy" id="43057"/>
    <lineage>
        <taxon>Bacteria</taxon>
        <taxon>Pseudomonadati</taxon>
        <taxon>Pseudomonadota</taxon>
        <taxon>Alphaproteobacteria</taxon>
        <taxon>Rhodobacterales</taxon>
        <taxon>Paracoccaceae</taxon>
        <taxon>Cereibacter</taxon>
    </lineage>
</organism>
<dbReference type="NCBIfam" id="NF004783">
    <property type="entry name" value="PRK06129.1"/>
    <property type="match status" value="1"/>
</dbReference>
<proteinExistence type="inferred from homology"/>
<sequence>MTEIAIVGAGLIGRSWAFLFARAGFHVRVWDPAPEVLDQLGGDIAAMVARTAPYGQAGPDPKGLGGRIRAEPDLRTALRGADLVQESGPERLETKRALFADLDAAADPGTILASSSSALLASAFAAGLPGAARCLVGHPVNPPHLVPVVEISPAPFTDPAVTERARQIYAAAGQVPVVLRREIDGFILNRLQAVVLAESLRLISEGYVDVVGLDDTVRHGLGRRWAFMGPMETINLNAPGGAADYLMRYGQMMADLARTAARDEAFTPEAAAAVGMAFAGLSTPDAIRARQDWRDGELAALAGHLAGRAHPSPSKDENR</sequence>
<dbReference type="GO" id="GO:0006631">
    <property type="term" value="P:fatty acid metabolic process"/>
    <property type="evidence" value="ECO:0007669"/>
    <property type="project" value="InterPro"/>
</dbReference>
<dbReference type="InterPro" id="IPR006176">
    <property type="entry name" value="3-OHacyl-CoA_DH_NAD-bd"/>
</dbReference>
<gene>
    <name evidence="5" type="ORF">C8J28_11061</name>
</gene>
<evidence type="ECO:0000313" key="6">
    <source>
        <dbReference type="Proteomes" id="UP000244060"/>
    </source>
</evidence>